<proteinExistence type="predicted"/>
<dbReference type="EMBL" id="JBHTKL010000001">
    <property type="protein sequence ID" value="MFD1017660.1"/>
    <property type="molecule type" value="Genomic_DNA"/>
</dbReference>
<feature type="region of interest" description="Disordered" evidence="1">
    <location>
        <begin position="152"/>
        <end position="171"/>
    </location>
</feature>
<protein>
    <submittedName>
        <fullName evidence="2">Uncharacterized protein</fullName>
    </submittedName>
</protein>
<evidence type="ECO:0000256" key="1">
    <source>
        <dbReference type="SAM" id="MobiDB-lite"/>
    </source>
</evidence>
<evidence type="ECO:0000313" key="2">
    <source>
        <dbReference type="EMBL" id="MFD1017660.1"/>
    </source>
</evidence>
<gene>
    <name evidence="2" type="ORF">ACFQ2J_00500</name>
</gene>
<accession>A0ABW3KUX3</accession>
<dbReference type="RefSeq" id="WP_386055575.1">
    <property type="nucleotide sequence ID" value="NZ_JBHTKL010000001.1"/>
</dbReference>
<reference evidence="3" key="1">
    <citation type="journal article" date="2019" name="Int. J. Syst. Evol. Microbiol.">
        <title>The Global Catalogue of Microorganisms (GCM) 10K type strain sequencing project: providing services to taxonomists for standard genome sequencing and annotation.</title>
        <authorList>
            <consortium name="The Broad Institute Genomics Platform"/>
            <consortium name="The Broad Institute Genome Sequencing Center for Infectious Disease"/>
            <person name="Wu L."/>
            <person name="Ma J."/>
        </authorList>
    </citation>
    <scope>NUCLEOTIDE SEQUENCE [LARGE SCALE GENOMIC DNA]</scope>
    <source>
        <strain evidence="3">CCUG 56607</strain>
    </source>
</reference>
<comment type="caution">
    <text evidence="2">The sequence shown here is derived from an EMBL/GenBank/DDBJ whole genome shotgun (WGS) entry which is preliminary data.</text>
</comment>
<keyword evidence="3" id="KW-1185">Reference proteome</keyword>
<name>A0ABW3KUX3_9BACI</name>
<organism evidence="2 3">
    <name type="scientific">Thalassobacillus hwangdonensis</name>
    <dbReference type="NCBI Taxonomy" id="546108"/>
    <lineage>
        <taxon>Bacteria</taxon>
        <taxon>Bacillati</taxon>
        <taxon>Bacillota</taxon>
        <taxon>Bacilli</taxon>
        <taxon>Bacillales</taxon>
        <taxon>Bacillaceae</taxon>
        <taxon>Thalassobacillus</taxon>
    </lineage>
</organism>
<feature type="region of interest" description="Disordered" evidence="1">
    <location>
        <begin position="23"/>
        <end position="43"/>
    </location>
</feature>
<dbReference type="Proteomes" id="UP001596990">
    <property type="component" value="Unassembled WGS sequence"/>
</dbReference>
<sequence>MYDEKQSADSISLEEFLEFVEKNSSPSGPILFAPPTSTNYLEEQESYDRDEESLDLLVEITEEQEGSFAFSYREWDTESLESKDGENVKELKIESSSKVEETTEEQLCRCKRKKTCFCYVDDSSESSTSSIDEYEEIVDEEEAESISAELFENHSVEESPEEEPKECSQERTNSVLVKVPVTLKKLHPQLQLFQTLKLPSDVDQITSVEWSITSFKGVVALPASMLFLQVIVIADIEYTDASGSFHSVGIEVPLEKALEIHWNHPPELTANQGFEYFFGDGMEFHHECLSFYNEEVKSQLVHNHFISHHDSIFNEGEWKLAIKSDIELIVDLVQQQCVYVQKLDEQHP</sequence>
<evidence type="ECO:0000313" key="3">
    <source>
        <dbReference type="Proteomes" id="UP001596990"/>
    </source>
</evidence>